<dbReference type="Proteomes" id="UP001060575">
    <property type="component" value="Genome"/>
</dbReference>
<organism evidence="1 2">
    <name type="scientific">Klebsiella phage BUCT-3589</name>
    <dbReference type="NCBI Taxonomy" id="2981541"/>
    <lineage>
        <taxon>Viruses</taxon>
        <taxon>Duplodnaviria</taxon>
        <taxon>Heunggongvirae</taxon>
        <taxon>Uroviricota</taxon>
        <taxon>Caudoviricetes</taxon>
        <taxon>Autographivirales</taxon>
        <taxon>Autotranscriptaviridae</taxon>
        <taxon>Studiervirinae</taxon>
        <taxon>Przondovirus</taxon>
        <taxon>Przondovirus BUCT3589</taxon>
    </lineage>
</organism>
<accession>A0A977TG52</accession>
<protein>
    <submittedName>
        <fullName evidence="1">Fusion protein</fullName>
    </submittedName>
</protein>
<dbReference type="EMBL" id="OP256047">
    <property type="protein sequence ID" value="UXQ90441.1"/>
    <property type="molecule type" value="Genomic_DNA"/>
</dbReference>
<evidence type="ECO:0000313" key="1">
    <source>
        <dbReference type="EMBL" id="UXQ90441.1"/>
    </source>
</evidence>
<evidence type="ECO:0000313" key="2">
    <source>
        <dbReference type="Proteomes" id="UP001060575"/>
    </source>
</evidence>
<sequence length="70" mass="7977">MTYSIVVTISLIILVVMFVRATTRLATCEHTLEKQAKSNEAYTDTLHDKVCRLSEDKASLSRQVRYLEVS</sequence>
<keyword evidence="2" id="KW-1185">Reference proteome</keyword>
<reference evidence="1" key="1">
    <citation type="submission" date="2022-08" db="EMBL/GenBank/DDBJ databases">
        <authorList>
            <person name="Zhang X."/>
            <person name="Mi Y."/>
        </authorList>
    </citation>
    <scope>NUCLEOTIDE SEQUENCE</scope>
</reference>
<name>A0A977TG52_9CAUD</name>
<proteinExistence type="predicted"/>